<protein>
    <submittedName>
        <fullName evidence="2">DUF1761 family protein</fullName>
    </submittedName>
</protein>
<proteinExistence type="predicted"/>
<dbReference type="EMBL" id="WTUX01000006">
    <property type="protein sequence ID" value="MZR12051.1"/>
    <property type="molecule type" value="Genomic_DNA"/>
</dbReference>
<dbReference type="Pfam" id="PF08570">
    <property type="entry name" value="DUF1761"/>
    <property type="match status" value="1"/>
</dbReference>
<keyword evidence="1" id="KW-1133">Transmembrane helix</keyword>
<reference evidence="2 3" key="1">
    <citation type="submission" date="2019-12" db="EMBL/GenBank/DDBJ databases">
        <title>Maritimibacter sp. nov. sp. isolated from sea sand.</title>
        <authorList>
            <person name="Kim J."/>
            <person name="Jeong S.E."/>
            <person name="Jung H.S."/>
            <person name="Jeon C.O."/>
        </authorList>
    </citation>
    <scope>NUCLEOTIDE SEQUENCE [LARGE SCALE GENOMIC DNA]</scope>
    <source>
        <strain evidence="2 3">DP07</strain>
    </source>
</reference>
<keyword evidence="1" id="KW-0812">Transmembrane</keyword>
<keyword evidence="3" id="KW-1185">Reference proteome</keyword>
<feature type="transmembrane region" description="Helical" evidence="1">
    <location>
        <begin position="49"/>
        <end position="67"/>
    </location>
</feature>
<dbReference type="AlphaFoldDB" id="A0A845M793"/>
<evidence type="ECO:0000313" key="3">
    <source>
        <dbReference type="Proteomes" id="UP000467322"/>
    </source>
</evidence>
<feature type="transmembrane region" description="Helical" evidence="1">
    <location>
        <begin position="74"/>
        <end position="93"/>
    </location>
</feature>
<comment type="caution">
    <text evidence="2">The sequence shown here is derived from an EMBL/GenBank/DDBJ whole genome shotgun (WGS) entry which is preliminary data.</text>
</comment>
<evidence type="ECO:0000313" key="2">
    <source>
        <dbReference type="EMBL" id="MZR12051.1"/>
    </source>
</evidence>
<accession>A0A845M793</accession>
<dbReference type="InterPro" id="IPR013879">
    <property type="entry name" value="DUF1761"/>
</dbReference>
<evidence type="ECO:0000256" key="1">
    <source>
        <dbReference type="SAM" id="Phobius"/>
    </source>
</evidence>
<keyword evidence="1" id="KW-0472">Membrane</keyword>
<organism evidence="2 3">
    <name type="scientific">Maritimibacter harenae</name>
    <dbReference type="NCBI Taxonomy" id="2606218"/>
    <lineage>
        <taxon>Bacteria</taxon>
        <taxon>Pseudomonadati</taxon>
        <taxon>Pseudomonadota</taxon>
        <taxon>Alphaproteobacteria</taxon>
        <taxon>Rhodobacterales</taxon>
        <taxon>Roseobacteraceae</taxon>
        <taxon>Maritimibacter</taxon>
    </lineage>
</organism>
<feature type="transmembrane region" description="Helical" evidence="1">
    <location>
        <begin position="105"/>
        <end position="128"/>
    </location>
</feature>
<gene>
    <name evidence="2" type="ORF">GQE99_03340</name>
</gene>
<dbReference type="Proteomes" id="UP000467322">
    <property type="component" value="Unassembled WGS sequence"/>
</dbReference>
<dbReference type="RefSeq" id="WP_161350165.1">
    <property type="nucleotide sequence ID" value="NZ_WTUX01000006.1"/>
</dbReference>
<sequence length="129" mass="13400">MEIINVLVAAAAAWVFGAVWYMALSKPWLRVSGVAVDETGRPKGGATPLLLSAVAMIVVAGFMRHIFATSGITTVGPGAVSGLGIGLFFIVPWTMINNAYPGRPFLLTVIDGGYAVFGCAIIGAVLTLF</sequence>
<name>A0A845M793_9RHOB</name>